<evidence type="ECO:0000313" key="12">
    <source>
        <dbReference type="EMBL" id="CAL4787703.1"/>
    </source>
</evidence>
<sequence>MVIWETGVVCVDGPISYEPKLKTTSQLSPEADLRKDLPVFEVLNRWGDFPLQTPEVADELVTRAIHYSCQSQTNMHQIVEALVKALADGGVWQEINCEQISLGGMKFLDRRELKAWCQSTLKSYQNGELLKEEDSKKIKELLSHHPRSDKKAEGCVAIRAGQHPTFALRCFFVVRGDGSEEDFSYIRCMDNTPSFTVTGQRRICYALGKILQVNPGAMKSLAELAARRFPPLRGKFATVPKHRNWVGGLLLICGYMPSLSIYLHILIVRQLVQIDSDINQLNAKTPEVGVGEGLQGAWKDFMREERDAMANILDAQMMLFFEYLQTNLMNTAKDDTERRCQQQQLVSAMMTIFKDVILNTHKVKCVQFLWFYLCSMCPVWAEAFLQLLLENASNKLQELEKRCVAFSYLASFLGRAKFLNVKYSVRSCEHLALFGNTWLQELEVGHGIREQIGVSTREDVLKLMASLVQAFCYIIVWHVEGFREETDENGVNGLDKVLPDLGQPMDKTAMTQVLTSRYMPFSLMRRPVAKEFCRAIRQTRPKLAEVLQQQLYNVPPVAEEDEMLLKGTGYFPFDPFLLAHSNIFLMGIYQSWQRGDDGFDEESDREAENYLKARNRAESSRPSDSASDMEDDQDDFTDEADVASRGFTPQVGPSPAFRPDADMVMLPSLCGCGKALQKRLDFMSTALARLDTSAVNADNASGETPGIDQETSQPPEVAEEVPGRCCRICLEEGGDLLSPCVCRGSAKYVHIDCIEAAFRARGYLLDLACPTCKHHYEGPAAVRMGAVALSELQTRYGEEHAMVGAALHNLGVAYGLCGDAAQERLHLEKALEIQEREFGPDHCDVATTLSNLGNAYDRLGNIQKQKELLERALDINEREYGPDHHVVATTLVNLGSVYGRLGEHETQRDILERALGIMEAEFGANSHKVSASLVNLSLAYGALGDVKGQRDLLERALKINEQEYGHDHRAVANTLLNLGNVYGCLGDVGAKRDLLERALKIKQREFGPEHAEVAKALVSLGNAYGDLGNVYHQKELLEKALNIQERHFGSDHWELLSSLTGLSMVYDRLRDFHRKKELLEKSVSIMERSFGIEHYNVGVILAALAQTCGDLGDFKRKKVLLQRSVRIMELKFGQQHRNVAVYLVEIAHTCEKLGEIETRDKLLLRAGQIEESEKKRASLESQVGLTGQRCPAQLLRTEMLSPSLGPILPPAVEGLEDDDFLPPQAIDTDNFMNRRLAHQSYKSGAQ</sequence>
<dbReference type="SUPFAM" id="SSF57850">
    <property type="entry name" value="RING/U-box"/>
    <property type="match status" value="1"/>
</dbReference>
<evidence type="ECO:0000256" key="7">
    <source>
        <dbReference type="SAM" id="Coils"/>
    </source>
</evidence>
<protein>
    <recommendedName>
        <fullName evidence="10">RING-CH-type domain-containing protein</fullName>
    </recommendedName>
</protein>
<dbReference type="SMART" id="SM00028">
    <property type="entry name" value="TPR"/>
    <property type="match status" value="6"/>
</dbReference>
<dbReference type="SUPFAM" id="SSF57997">
    <property type="entry name" value="Tropomyosin"/>
    <property type="match status" value="1"/>
</dbReference>
<dbReference type="PROSITE" id="PS50005">
    <property type="entry name" value="TPR"/>
    <property type="match status" value="2"/>
</dbReference>
<dbReference type="Pfam" id="PF13374">
    <property type="entry name" value="TPR_10"/>
    <property type="match status" value="4"/>
</dbReference>
<evidence type="ECO:0000259" key="10">
    <source>
        <dbReference type="PROSITE" id="PS51292"/>
    </source>
</evidence>
<feature type="domain" description="RING-CH-type" evidence="10">
    <location>
        <begin position="718"/>
        <end position="779"/>
    </location>
</feature>
<dbReference type="Gene3D" id="1.25.40.10">
    <property type="entry name" value="Tetratricopeptide repeat domain"/>
    <property type="match status" value="3"/>
</dbReference>
<keyword evidence="3" id="KW-0863">Zinc-finger</keyword>
<evidence type="ECO:0000256" key="8">
    <source>
        <dbReference type="SAM" id="MobiDB-lite"/>
    </source>
</evidence>
<feature type="repeat" description="TPR" evidence="6">
    <location>
        <begin position="846"/>
        <end position="879"/>
    </location>
</feature>
<feature type="coiled-coil region" evidence="7">
    <location>
        <begin position="382"/>
        <end position="409"/>
    </location>
</feature>
<dbReference type="Pfam" id="PF13424">
    <property type="entry name" value="TPR_12"/>
    <property type="match status" value="2"/>
</dbReference>
<feature type="transmembrane region" description="Helical" evidence="9">
    <location>
        <begin position="245"/>
        <end position="268"/>
    </location>
</feature>
<evidence type="ECO:0000256" key="1">
    <source>
        <dbReference type="ARBA" id="ARBA00022723"/>
    </source>
</evidence>
<dbReference type="InterPro" id="IPR011016">
    <property type="entry name" value="Znf_RING-CH"/>
</dbReference>
<accession>A0A9P1D1U3</accession>
<gene>
    <name evidence="11" type="ORF">C1SCF055_LOCUS26512</name>
</gene>
<dbReference type="Pfam" id="PF11523">
    <property type="entry name" value="DUF3223"/>
    <property type="match status" value="1"/>
</dbReference>
<evidence type="ECO:0000256" key="9">
    <source>
        <dbReference type="SAM" id="Phobius"/>
    </source>
</evidence>
<comment type="caution">
    <text evidence="11">The sequence shown here is derived from an EMBL/GenBank/DDBJ whole genome shotgun (WGS) entry which is preliminary data.</text>
</comment>
<dbReference type="InterPro" id="IPR013083">
    <property type="entry name" value="Znf_RING/FYVE/PHD"/>
</dbReference>
<dbReference type="Proteomes" id="UP001152797">
    <property type="component" value="Unassembled WGS sequence"/>
</dbReference>
<evidence type="ECO:0000313" key="11">
    <source>
        <dbReference type="EMBL" id="CAI4000391.1"/>
    </source>
</evidence>
<dbReference type="GO" id="GO:0001181">
    <property type="term" value="F:RNA polymerase I general transcription initiation factor activity"/>
    <property type="evidence" value="ECO:0007669"/>
    <property type="project" value="InterPro"/>
</dbReference>
<feature type="region of interest" description="Disordered" evidence="8">
    <location>
        <begin position="612"/>
        <end position="635"/>
    </location>
</feature>
<dbReference type="InterPro" id="IPR007991">
    <property type="entry name" value="RNA_pol_I_trans_ini_fac_RRN3"/>
</dbReference>
<dbReference type="PANTHER" id="PTHR45641">
    <property type="entry name" value="TETRATRICOPEPTIDE REPEAT PROTEIN (AFU_ORTHOLOGUE AFUA_6G03870)"/>
    <property type="match status" value="1"/>
</dbReference>
<dbReference type="Gene3D" id="3.10.450.40">
    <property type="match status" value="1"/>
</dbReference>
<keyword evidence="9" id="KW-0812">Transmembrane</keyword>
<dbReference type="AlphaFoldDB" id="A0A9P1D1U3"/>
<dbReference type="InterPro" id="IPR011990">
    <property type="entry name" value="TPR-like_helical_dom_sf"/>
</dbReference>
<feature type="compositionally biased region" description="Basic and acidic residues" evidence="8">
    <location>
        <begin position="612"/>
        <end position="621"/>
    </location>
</feature>
<dbReference type="CDD" id="cd16495">
    <property type="entry name" value="RING_CH-C4HC3_MARCH"/>
    <property type="match status" value="1"/>
</dbReference>
<proteinExistence type="predicted"/>
<feature type="repeat" description="TPR" evidence="6">
    <location>
        <begin position="1014"/>
        <end position="1047"/>
    </location>
</feature>
<feature type="region of interest" description="Disordered" evidence="8">
    <location>
        <begin position="697"/>
        <end position="716"/>
    </location>
</feature>
<keyword evidence="9" id="KW-1133">Transmembrane helix</keyword>
<dbReference type="GO" id="GO:0008270">
    <property type="term" value="F:zinc ion binding"/>
    <property type="evidence" value="ECO:0007669"/>
    <property type="project" value="UniProtKB-KW"/>
</dbReference>
<dbReference type="EMBL" id="CAMXCT010002779">
    <property type="protein sequence ID" value="CAI4000391.1"/>
    <property type="molecule type" value="Genomic_DNA"/>
</dbReference>
<keyword evidence="9" id="KW-0472">Membrane</keyword>
<dbReference type="PROSITE" id="PS51292">
    <property type="entry name" value="ZF_RING_CH"/>
    <property type="match status" value="1"/>
</dbReference>
<keyword evidence="5" id="KW-0862">Zinc</keyword>
<dbReference type="OrthoDB" id="298800at2759"/>
<keyword evidence="13" id="KW-1185">Reference proteome</keyword>
<evidence type="ECO:0000256" key="2">
    <source>
        <dbReference type="ARBA" id="ARBA00022737"/>
    </source>
</evidence>
<evidence type="ECO:0000313" key="13">
    <source>
        <dbReference type="Proteomes" id="UP001152797"/>
    </source>
</evidence>
<dbReference type="Gene3D" id="3.30.40.10">
    <property type="entry name" value="Zinc/RING finger domain, C3HC4 (zinc finger)"/>
    <property type="match status" value="1"/>
</dbReference>
<dbReference type="GO" id="GO:0006361">
    <property type="term" value="P:transcription initiation at RNA polymerase I promoter"/>
    <property type="evidence" value="ECO:0007669"/>
    <property type="project" value="InterPro"/>
</dbReference>
<evidence type="ECO:0000256" key="3">
    <source>
        <dbReference type="ARBA" id="ARBA00022771"/>
    </source>
</evidence>
<keyword evidence="2" id="KW-0677">Repeat</keyword>
<keyword evidence="1" id="KW-0479">Metal-binding</keyword>
<dbReference type="Pfam" id="PF05327">
    <property type="entry name" value="RRN3"/>
    <property type="match status" value="1"/>
</dbReference>
<dbReference type="SUPFAM" id="SSF48452">
    <property type="entry name" value="TPR-like"/>
    <property type="match status" value="2"/>
</dbReference>
<reference evidence="11" key="1">
    <citation type="submission" date="2022-10" db="EMBL/GenBank/DDBJ databases">
        <authorList>
            <person name="Chen Y."/>
            <person name="Dougan E. K."/>
            <person name="Chan C."/>
            <person name="Rhodes N."/>
            <person name="Thang M."/>
        </authorList>
    </citation>
    <scope>NUCLEOTIDE SEQUENCE</scope>
</reference>
<name>A0A9P1D1U3_9DINO</name>
<evidence type="ECO:0000256" key="5">
    <source>
        <dbReference type="ARBA" id="ARBA00022833"/>
    </source>
</evidence>
<dbReference type="Pfam" id="PF12906">
    <property type="entry name" value="RINGv"/>
    <property type="match status" value="1"/>
</dbReference>
<keyword evidence="7" id="KW-0175">Coiled coil</keyword>
<evidence type="ECO:0000256" key="6">
    <source>
        <dbReference type="PROSITE-ProRule" id="PRU00339"/>
    </source>
</evidence>
<dbReference type="EMBL" id="CAMXCT030002779">
    <property type="protein sequence ID" value="CAL4787703.1"/>
    <property type="molecule type" value="Genomic_DNA"/>
</dbReference>
<dbReference type="InterPro" id="IPR019734">
    <property type="entry name" value="TPR_rpt"/>
</dbReference>
<organism evidence="11">
    <name type="scientific">Cladocopium goreaui</name>
    <dbReference type="NCBI Taxonomy" id="2562237"/>
    <lineage>
        <taxon>Eukaryota</taxon>
        <taxon>Sar</taxon>
        <taxon>Alveolata</taxon>
        <taxon>Dinophyceae</taxon>
        <taxon>Suessiales</taxon>
        <taxon>Symbiodiniaceae</taxon>
        <taxon>Cladocopium</taxon>
    </lineage>
</organism>
<keyword evidence="4 6" id="KW-0802">TPR repeat</keyword>
<reference evidence="12 13" key="2">
    <citation type="submission" date="2024-05" db="EMBL/GenBank/DDBJ databases">
        <authorList>
            <person name="Chen Y."/>
            <person name="Shah S."/>
            <person name="Dougan E. K."/>
            <person name="Thang M."/>
            <person name="Chan C."/>
        </authorList>
    </citation>
    <scope>NUCLEOTIDE SEQUENCE [LARGE SCALE GENOMIC DNA]</scope>
</reference>
<evidence type="ECO:0000256" key="4">
    <source>
        <dbReference type="ARBA" id="ARBA00022803"/>
    </source>
</evidence>
<dbReference type="EMBL" id="CAMXCT020002779">
    <property type="protein sequence ID" value="CAL1153766.1"/>
    <property type="molecule type" value="Genomic_DNA"/>
</dbReference>
<dbReference type="PANTHER" id="PTHR45641:SF19">
    <property type="entry name" value="NEPHROCYSTIN-3"/>
    <property type="match status" value="1"/>
</dbReference>
<dbReference type="SMART" id="SM00744">
    <property type="entry name" value="RINGv"/>
    <property type="match status" value="1"/>
</dbReference>